<evidence type="ECO:0000313" key="2">
    <source>
        <dbReference type="Proteomes" id="UP000465306"/>
    </source>
</evidence>
<proteinExistence type="predicted"/>
<keyword evidence="2" id="KW-1185">Reference proteome</keyword>
<sequence>MHVLGTDTVQVVHSVGGLIVDRALVGVDVTVATADPGDPQPVHILGAHHTGNEEFLSLDQSCWPTAALVIAGELFDSDPVSHDLVDAAMQGGCVDIVFFGEAPPVTLRHPVESRAYRLSRAATAFKNCALDSAGHCGQAAHDTETYLAIRGGMLLPPRGADEVIVDRDADAALDEADRIAVDGG</sequence>
<comment type="caution">
    <text evidence="1">The sequence shown here is derived from an EMBL/GenBank/DDBJ whole genome shotgun (WGS) entry which is preliminary data.</text>
</comment>
<dbReference type="EMBL" id="BLKU01000005">
    <property type="protein sequence ID" value="GFG65527.1"/>
    <property type="molecule type" value="Genomic_DNA"/>
</dbReference>
<gene>
    <name evidence="1" type="ORF">MKUB_30170</name>
</gene>
<protein>
    <submittedName>
        <fullName evidence="1">Uncharacterized protein</fullName>
    </submittedName>
</protein>
<reference evidence="1 2" key="1">
    <citation type="journal article" date="2019" name="Emerg. Microbes Infect.">
        <title>Comprehensive subspecies identification of 175 nontuberculous mycobacteria species based on 7547 genomic profiles.</title>
        <authorList>
            <person name="Matsumoto Y."/>
            <person name="Kinjo T."/>
            <person name="Motooka D."/>
            <person name="Nabeya D."/>
            <person name="Jung N."/>
            <person name="Uechi K."/>
            <person name="Horii T."/>
            <person name="Iida T."/>
            <person name="Fujita J."/>
            <person name="Nakamura S."/>
        </authorList>
    </citation>
    <scope>NUCLEOTIDE SEQUENCE [LARGE SCALE GENOMIC DNA]</scope>
    <source>
        <strain evidence="1 2">JCM 13573</strain>
    </source>
</reference>
<organism evidence="1 2">
    <name type="scientific">Mycobacterium kubicae</name>
    <dbReference type="NCBI Taxonomy" id="120959"/>
    <lineage>
        <taxon>Bacteria</taxon>
        <taxon>Bacillati</taxon>
        <taxon>Actinomycetota</taxon>
        <taxon>Actinomycetes</taxon>
        <taxon>Mycobacteriales</taxon>
        <taxon>Mycobacteriaceae</taxon>
        <taxon>Mycobacterium</taxon>
        <taxon>Mycobacterium simiae complex</taxon>
    </lineage>
</organism>
<evidence type="ECO:0000313" key="1">
    <source>
        <dbReference type="EMBL" id="GFG65527.1"/>
    </source>
</evidence>
<accession>A0ABQ1BP82</accession>
<name>A0ABQ1BP82_9MYCO</name>
<dbReference type="Proteomes" id="UP000465306">
    <property type="component" value="Unassembled WGS sequence"/>
</dbReference>